<evidence type="ECO:0000259" key="3">
    <source>
        <dbReference type="Pfam" id="PF00240"/>
    </source>
</evidence>
<sequence length="360" mass="40100">MSLIEGVGDEVTDFFIIMTVLLVGWLAWCSTSIADQPLIRTVLILRDRAPIHLSSVRTSRQSTNSLGIQDIGRSRNSEGIEEETSEITSNISDNIQSSTSCPNTTSMETSEITQEVSRTTEPTAAEEVLIEAMDSFNSSDRSLLQRTTKADNSSLTLDQTASGTSELMSEESNLTTDDNSDIIIKLKFINDDQKIVTGSLKEMLGDFKRRHFQIELEAHKVICLVFNGRILQPDTKTLEQCGLFNDCVVHCWVHQPRPAAVPSSQTSTLDNSSSIYFNSQPFSDLPTGTGMSSVHNEWDLNRLLVSILMVILGLAWYSRYYYAQVFTATTTLALYALTAIFTVSLFSNFFPDQDNIRNVE</sequence>
<feature type="transmembrane region" description="Helical" evidence="2">
    <location>
        <begin position="300"/>
        <end position="320"/>
    </location>
</feature>
<dbReference type="Proteomes" id="UP000504615">
    <property type="component" value="Unplaced"/>
</dbReference>
<organism evidence="8">
    <name type="scientific">Pogonomyrmex barbatus</name>
    <name type="common">red harvester ant</name>
    <dbReference type="NCBI Taxonomy" id="144034"/>
    <lineage>
        <taxon>Eukaryota</taxon>
        <taxon>Metazoa</taxon>
        <taxon>Ecdysozoa</taxon>
        <taxon>Arthropoda</taxon>
        <taxon>Hexapoda</taxon>
        <taxon>Insecta</taxon>
        <taxon>Pterygota</taxon>
        <taxon>Neoptera</taxon>
        <taxon>Endopterygota</taxon>
        <taxon>Hymenoptera</taxon>
        <taxon>Apocrita</taxon>
        <taxon>Aculeata</taxon>
        <taxon>Formicoidea</taxon>
        <taxon>Formicidae</taxon>
        <taxon>Myrmicinae</taxon>
        <taxon>Pogonomyrmex</taxon>
    </lineage>
</organism>
<dbReference type="RefSeq" id="XP_011637018.1">
    <property type="nucleotide sequence ID" value="XM_011638716.2"/>
</dbReference>
<accession>A0A6I9W500</accession>
<feature type="transmembrane region" description="Helical" evidence="2">
    <location>
        <begin position="14"/>
        <end position="34"/>
    </location>
</feature>
<feature type="domain" description="Ubiquitin-like" evidence="3">
    <location>
        <begin position="185"/>
        <end position="255"/>
    </location>
</feature>
<reference evidence="6 8" key="1">
    <citation type="submission" date="2022-04" db="UniProtKB">
        <authorList>
            <consortium name="RefSeq"/>
        </authorList>
    </citation>
    <scope>IDENTIFICATION</scope>
</reference>
<dbReference type="RefSeq" id="XP_011637016.1">
    <property type="nucleotide sequence ID" value="XM_011638714.1"/>
</dbReference>
<dbReference type="InterPro" id="IPR040352">
    <property type="entry name" value="TMUB1/2"/>
</dbReference>
<dbReference type="InterPro" id="IPR029071">
    <property type="entry name" value="Ubiquitin-like_domsf"/>
</dbReference>
<gene>
    <name evidence="5 6 7 8 9" type="primary">LOC105427118</name>
</gene>
<dbReference type="PANTHER" id="PTHR14557">
    <property type="entry name" value="PROTEIN C7ORF21"/>
    <property type="match status" value="1"/>
</dbReference>
<keyword evidence="4" id="KW-1185">Reference proteome</keyword>
<keyword evidence="2" id="KW-1133">Transmembrane helix</keyword>
<dbReference type="RefSeq" id="XP_011637019.1">
    <property type="nucleotide sequence ID" value="XM_011638717.2"/>
</dbReference>
<dbReference type="RefSeq" id="XP_011637020.1">
    <property type="nucleotide sequence ID" value="XM_011638718.2"/>
</dbReference>
<dbReference type="CDD" id="cd17057">
    <property type="entry name" value="Ubl_TMUB1_like"/>
    <property type="match status" value="1"/>
</dbReference>
<dbReference type="PANTHER" id="PTHR14557:SF5">
    <property type="entry name" value="UBIQUITIN-LIKE DOMAIN-CONTAINING PROTEIN"/>
    <property type="match status" value="1"/>
</dbReference>
<feature type="transmembrane region" description="Helical" evidence="2">
    <location>
        <begin position="332"/>
        <end position="350"/>
    </location>
</feature>
<evidence type="ECO:0000313" key="8">
    <source>
        <dbReference type="RefSeq" id="XP_011637019.1"/>
    </source>
</evidence>
<dbReference type="Pfam" id="PF00240">
    <property type="entry name" value="ubiquitin"/>
    <property type="match status" value="1"/>
</dbReference>
<proteinExistence type="predicted"/>
<dbReference type="GO" id="GO:0036503">
    <property type="term" value="P:ERAD pathway"/>
    <property type="evidence" value="ECO:0007669"/>
    <property type="project" value="InterPro"/>
</dbReference>
<evidence type="ECO:0000313" key="5">
    <source>
        <dbReference type="RefSeq" id="XP_011637016.1"/>
    </source>
</evidence>
<feature type="region of interest" description="Disordered" evidence="1">
    <location>
        <begin position="140"/>
        <end position="174"/>
    </location>
</feature>
<evidence type="ECO:0000313" key="9">
    <source>
        <dbReference type="RefSeq" id="XP_011637020.1"/>
    </source>
</evidence>
<name>A0A6I9W500_9HYME</name>
<dbReference type="AlphaFoldDB" id="A0A6I9W500"/>
<dbReference type="GeneID" id="105427118"/>
<dbReference type="KEGG" id="pbar:105427118"/>
<dbReference type="RefSeq" id="XP_011637017.1">
    <property type="nucleotide sequence ID" value="XM_011638715.2"/>
</dbReference>
<protein>
    <submittedName>
        <fullName evidence="5 6">Transmembrane and Ubiquitin-like domain-containing protein 1</fullName>
    </submittedName>
</protein>
<evidence type="ECO:0000313" key="7">
    <source>
        <dbReference type="RefSeq" id="XP_011637018.1"/>
    </source>
</evidence>
<evidence type="ECO:0000313" key="4">
    <source>
        <dbReference type="Proteomes" id="UP000504615"/>
    </source>
</evidence>
<dbReference type="SUPFAM" id="SSF54236">
    <property type="entry name" value="Ubiquitin-like"/>
    <property type="match status" value="1"/>
</dbReference>
<keyword evidence="2" id="KW-0472">Membrane</keyword>
<dbReference type="OrthoDB" id="161999at2759"/>
<feature type="region of interest" description="Disordered" evidence="1">
    <location>
        <begin position="93"/>
        <end position="121"/>
    </location>
</feature>
<evidence type="ECO:0000256" key="1">
    <source>
        <dbReference type="SAM" id="MobiDB-lite"/>
    </source>
</evidence>
<keyword evidence="2 6" id="KW-0812">Transmembrane</keyword>
<dbReference type="InterPro" id="IPR000626">
    <property type="entry name" value="Ubiquitin-like_dom"/>
</dbReference>
<evidence type="ECO:0000256" key="2">
    <source>
        <dbReference type="SAM" id="Phobius"/>
    </source>
</evidence>
<dbReference type="Gene3D" id="3.10.20.90">
    <property type="entry name" value="Phosphatidylinositol 3-kinase Catalytic Subunit, Chain A, domain 1"/>
    <property type="match status" value="1"/>
</dbReference>
<evidence type="ECO:0000313" key="6">
    <source>
        <dbReference type="RefSeq" id="XP_011637017.1"/>
    </source>
</evidence>